<evidence type="ECO:0000313" key="3">
    <source>
        <dbReference type="EMBL" id="OQX13670.1"/>
    </source>
</evidence>
<gene>
    <name evidence="3" type="ORF">BWK73_11525</name>
</gene>
<dbReference type="Pfam" id="PF02698">
    <property type="entry name" value="DUF218"/>
    <property type="match status" value="1"/>
</dbReference>
<dbReference type="GO" id="GO:0005886">
    <property type="term" value="C:plasma membrane"/>
    <property type="evidence" value="ECO:0007669"/>
    <property type="project" value="TreeGrafter"/>
</dbReference>
<keyword evidence="1" id="KW-1133">Transmembrane helix</keyword>
<dbReference type="Gene3D" id="3.40.50.620">
    <property type="entry name" value="HUPs"/>
    <property type="match status" value="1"/>
</dbReference>
<keyword evidence="1" id="KW-0812">Transmembrane</keyword>
<evidence type="ECO:0000259" key="2">
    <source>
        <dbReference type="Pfam" id="PF02698"/>
    </source>
</evidence>
<dbReference type="EMBL" id="MTEJ01000043">
    <property type="protein sequence ID" value="OQX13670.1"/>
    <property type="molecule type" value="Genomic_DNA"/>
</dbReference>
<dbReference type="Proteomes" id="UP000192491">
    <property type="component" value="Unassembled WGS sequence"/>
</dbReference>
<feature type="transmembrane region" description="Helical" evidence="1">
    <location>
        <begin position="36"/>
        <end position="56"/>
    </location>
</feature>
<evidence type="ECO:0000313" key="4">
    <source>
        <dbReference type="Proteomes" id="UP000192491"/>
    </source>
</evidence>
<dbReference type="AlphaFoldDB" id="A0A1Y1QUD6"/>
<reference evidence="3 4" key="1">
    <citation type="submission" date="2017-01" db="EMBL/GenBank/DDBJ databases">
        <title>Novel large sulfur bacteria in the metagenomes of groundwater-fed chemosynthetic microbial mats in the Lake Huron basin.</title>
        <authorList>
            <person name="Sharrar A.M."/>
            <person name="Flood B.E."/>
            <person name="Bailey J.V."/>
            <person name="Jones D.S."/>
            <person name="Biddanda B."/>
            <person name="Ruberg S.A."/>
            <person name="Marcus D.N."/>
            <person name="Dick G.J."/>
        </authorList>
    </citation>
    <scope>NUCLEOTIDE SEQUENCE [LARGE SCALE GENOMIC DNA]</scope>
    <source>
        <strain evidence="3">A8</strain>
    </source>
</reference>
<dbReference type="PANTHER" id="PTHR30336">
    <property type="entry name" value="INNER MEMBRANE PROTEIN, PROBABLE PERMEASE"/>
    <property type="match status" value="1"/>
</dbReference>
<proteinExistence type="predicted"/>
<evidence type="ECO:0000256" key="1">
    <source>
        <dbReference type="SAM" id="Phobius"/>
    </source>
</evidence>
<keyword evidence="1" id="KW-0472">Membrane</keyword>
<feature type="transmembrane region" description="Helical" evidence="1">
    <location>
        <begin position="12"/>
        <end position="30"/>
    </location>
</feature>
<comment type="caution">
    <text evidence="3">The sequence shown here is derived from an EMBL/GenBank/DDBJ whole genome shotgun (WGS) entry which is preliminary data.</text>
</comment>
<dbReference type="CDD" id="cd06259">
    <property type="entry name" value="YdcF-like"/>
    <property type="match status" value="1"/>
</dbReference>
<accession>A0A1Y1QUD6</accession>
<dbReference type="InterPro" id="IPR051599">
    <property type="entry name" value="Cell_Envelope_Assoc"/>
</dbReference>
<dbReference type="STRING" id="1123401.GCA_000621325_02412"/>
<name>A0A1Y1QUD6_9GAMM</name>
<sequence length="252" mass="28682">MNILISRTLEFLLLPPGNLVLFMLLALLLYRWRGAMLLVLFTGLLQTVVLSLPVVAEKLMVGLEQQYPPVAELWLQAPLPDAIVILGAERNLEASEYAGRMSASTELERLNYAAHLHRNTGLPILLAGSDRDVNFMREVLANTFQVPLRWQENQSHTTWENAAFTDQLLADAGIRSAWVVTHAWHMPRAMQVFAGRQVHYLPASLSYGSSNFWRHEWLWWVPQANALARSQTALHEWLGLLAYDIRQPRPVL</sequence>
<protein>
    <recommendedName>
        <fullName evidence="2">DUF218 domain-containing protein</fullName>
    </recommendedName>
</protein>
<feature type="domain" description="DUF218" evidence="2">
    <location>
        <begin position="81"/>
        <end position="239"/>
    </location>
</feature>
<organism evidence="3 4">
    <name type="scientific">Thiothrix lacustris</name>
    <dbReference type="NCBI Taxonomy" id="525917"/>
    <lineage>
        <taxon>Bacteria</taxon>
        <taxon>Pseudomonadati</taxon>
        <taxon>Pseudomonadota</taxon>
        <taxon>Gammaproteobacteria</taxon>
        <taxon>Thiotrichales</taxon>
        <taxon>Thiotrichaceae</taxon>
        <taxon>Thiothrix</taxon>
    </lineage>
</organism>
<dbReference type="GO" id="GO:0043164">
    <property type="term" value="P:Gram-negative-bacterium-type cell wall biogenesis"/>
    <property type="evidence" value="ECO:0007669"/>
    <property type="project" value="TreeGrafter"/>
</dbReference>
<dbReference type="InterPro" id="IPR014729">
    <property type="entry name" value="Rossmann-like_a/b/a_fold"/>
</dbReference>
<dbReference type="InterPro" id="IPR003848">
    <property type="entry name" value="DUF218"/>
</dbReference>
<dbReference type="PANTHER" id="PTHR30336:SF4">
    <property type="entry name" value="ENVELOPE BIOGENESIS FACTOR ELYC"/>
    <property type="match status" value="1"/>
</dbReference>
<dbReference type="GO" id="GO:0000270">
    <property type="term" value="P:peptidoglycan metabolic process"/>
    <property type="evidence" value="ECO:0007669"/>
    <property type="project" value="TreeGrafter"/>
</dbReference>